<sequence>MSDCGRCCAQVMNDQPWIKYTAITPRQFKAHSGVEHEWCRGKQDALTKLDDLALSPLSLRKRKCVGLGSMV</sequence>
<gene>
    <name evidence="1" type="ORF">AMECASPLE_028574</name>
</gene>
<protein>
    <submittedName>
        <fullName evidence="1">Uncharacterized protein</fullName>
    </submittedName>
</protein>
<accession>A0ABV0Y5H9</accession>
<reference evidence="1 2" key="1">
    <citation type="submission" date="2021-06" db="EMBL/GenBank/DDBJ databases">
        <authorList>
            <person name="Palmer J.M."/>
        </authorList>
    </citation>
    <scope>NUCLEOTIDE SEQUENCE [LARGE SCALE GENOMIC DNA]</scope>
    <source>
        <strain evidence="1 2">AS_MEX2019</strain>
        <tissue evidence="1">Muscle</tissue>
    </source>
</reference>
<evidence type="ECO:0000313" key="1">
    <source>
        <dbReference type="EMBL" id="MEQ2288982.1"/>
    </source>
</evidence>
<organism evidence="1 2">
    <name type="scientific">Ameca splendens</name>
    <dbReference type="NCBI Taxonomy" id="208324"/>
    <lineage>
        <taxon>Eukaryota</taxon>
        <taxon>Metazoa</taxon>
        <taxon>Chordata</taxon>
        <taxon>Craniata</taxon>
        <taxon>Vertebrata</taxon>
        <taxon>Euteleostomi</taxon>
        <taxon>Actinopterygii</taxon>
        <taxon>Neopterygii</taxon>
        <taxon>Teleostei</taxon>
        <taxon>Neoteleostei</taxon>
        <taxon>Acanthomorphata</taxon>
        <taxon>Ovalentaria</taxon>
        <taxon>Atherinomorphae</taxon>
        <taxon>Cyprinodontiformes</taxon>
        <taxon>Goodeidae</taxon>
        <taxon>Ameca</taxon>
    </lineage>
</organism>
<comment type="caution">
    <text evidence="1">The sequence shown here is derived from an EMBL/GenBank/DDBJ whole genome shotgun (WGS) entry which is preliminary data.</text>
</comment>
<proteinExistence type="predicted"/>
<dbReference type="Proteomes" id="UP001469553">
    <property type="component" value="Unassembled WGS sequence"/>
</dbReference>
<evidence type="ECO:0000313" key="2">
    <source>
        <dbReference type="Proteomes" id="UP001469553"/>
    </source>
</evidence>
<name>A0ABV0Y5H9_9TELE</name>
<dbReference type="EMBL" id="JAHRIP010021971">
    <property type="protein sequence ID" value="MEQ2288982.1"/>
    <property type="molecule type" value="Genomic_DNA"/>
</dbReference>
<keyword evidence="2" id="KW-1185">Reference proteome</keyword>